<dbReference type="InterPro" id="IPR002104">
    <property type="entry name" value="Integrase_catalytic"/>
</dbReference>
<dbReference type="Proteomes" id="UP000539642">
    <property type="component" value="Unassembled WGS sequence"/>
</dbReference>
<feature type="domain" description="Tyr recombinase" evidence="7">
    <location>
        <begin position="216"/>
        <end position="394"/>
    </location>
</feature>
<dbReference type="InterPro" id="IPR050090">
    <property type="entry name" value="Tyrosine_recombinase_XerCD"/>
</dbReference>
<dbReference type="AlphaFoldDB" id="A0A840UWW1"/>
<sequence>MVKEWVSVGKYGLRYSEDNTRSVGVGRSKRPTRNYVAVYKWQGRTTTDTYGWEGDDFRNEDDIVSTALELRQNRRNMSPPFTLAELKALRKADLDEVERQRQEEERRQIRENRIIFDNVFEQYCESNEHKKSLKDEANYYKNWIAPTIGKKRLDQILLFDLEKIRAKMTKAGKAPRSIGYTKSIVRQVYHFALKHKIYAGDVPTTHFLERQKIDNKRQRYLSPAEAAELLADIKAHSLTTWRISLLSLNTGMRFSEIANLRWQHINIQNREMLVLEPKNGETRAVYLTDTVLDMFDEMQPGRPDDLVFVDANGRKMARVSNTFMDGVNRLGLNDGIDDRRLKVVFHSLRHSCASTLVNAGVEIPVIAKILGHKTLTMTMRYSHINDDSIKSAMAVLDRQQGGKITRMRRQSNGQ</sequence>
<comment type="caution">
    <text evidence="9">The sequence shown here is derived from an EMBL/GenBank/DDBJ whole genome shotgun (WGS) entry which is preliminary data.</text>
</comment>
<keyword evidence="6" id="KW-0175">Coiled coil</keyword>
<dbReference type="PROSITE" id="PS51900">
    <property type="entry name" value="CB"/>
    <property type="match status" value="1"/>
</dbReference>
<protein>
    <submittedName>
        <fullName evidence="9">Integrase</fullName>
    </submittedName>
</protein>
<dbReference type="Gene3D" id="1.10.150.130">
    <property type="match status" value="1"/>
</dbReference>
<gene>
    <name evidence="9" type="ORF">HNQ81_000891</name>
</gene>
<evidence type="ECO:0000256" key="5">
    <source>
        <dbReference type="PROSITE-ProRule" id="PRU01248"/>
    </source>
</evidence>
<evidence type="ECO:0000259" key="8">
    <source>
        <dbReference type="PROSITE" id="PS51900"/>
    </source>
</evidence>
<dbReference type="PANTHER" id="PTHR30349">
    <property type="entry name" value="PHAGE INTEGRASE-RELATED"/>
    <property type="match status" value="1"/>
</dbReference>
<evidence type="ECO:0000259" key="7">
    <source>
        <dbReference type="PROSITE" id="PS51898"/>
    </source>
</evidence>
<dbReference type="Gene3D" id="1.10.443.10">
    <property type="entry name" value="Intergrase catalytic core"/>
    <property type="match status" value="1"/>
</dbReference>
<feature type="domain" description="Core-binding (CB)" evidence="8">
    <location>
        <begin position="114"/>
        <end position="193"/>
    </location>
</feature>
<evidence type="ECO:0000256" key="2">
    <source>
        <dbReference type="ARBA" id="ARBA00022908"/>
    </source>
</evidence>
<evidence type="ECO:0000313" key="9">
    <source>
        <dbReference type="EMBL" id="MBB5347178.1"/>
    </source>
</evidence>
<evidence type="ECO:0000256" key="1">
    <source>
        <dbReference type="ARBA" id="ARBA00008857"/>
    </source>
</evidence>
<dbReference type="InterPro" id="IPR010998">
    <property type="entry name" value="Integrase_recombinase_N"/>
</dbReference>
<feature type="coiled-coil region" evidence="6">
    <location>
        <begin position="83"/>
        <end position="114"/>
    </location>
</feature>
<keyword evidence="10" id="KW-1185">Reference proteome</keyword>
<dbReference type="GO" id="GO:0003677">
    <property type="term" value="F:DNA binding"/>
    <property type="evidence" value="ECO:0007669"/>
    <property type="project" value="UniProtKB-UniRule"/>
</dbReference>
<dbReference type="GO" id="GO:0015074">
    <property type="term" value="P:DNA integration"/>
    <property type="evidence" value="ECO:0007669"/>
    <property type="project" value="UniProtKB-KW"/>
</dbReference>
<organism evidence="9 10">
    <name type="scientific">Desulfoprunum benzoelyticum</name>
    <dbReference type="NCBI Taxonomy" id="1506996"/>
    <lineage>
        <taxon>Bacteria</taxon>
        <taxon>Pseudomonadati</taxon>
        <taxon>Thermodesulfobacteriota</taxon>
        <taxon>Desulfobulbia</taxon>
        <taxon>Desulfobulbales</taxon>
        <taxon>Desulfobulbaceae</taxon>
        <taxon>Desulfoprunum</taxon>
    </lineage>
</organism>
<evidence type="ECO:0000256" key="6">
    <source>
        <dbReference type="SAM" id="Coils"/>
    </source>
</evidence>
<evidence type="ECO:0000313" key="10">
    <source>
        <dbReference type="Proteomes" id="UP000539642"/>
    </source>
</evidence>
<keyword evidence="3 5" id="KW-0238">DNA-binding</keyword>
<dbReference type="EMBL" id="JACHEO010000003">
    <property type="protein sequence ID" value="MBB5347178.1"/>
    <property type="molecule type" value="Genomic_DNA"/>
</dbReference>
<dbReference type="CDD" id="cd00796">
    <property type="entry name" value="INT_Rci_Hp1_C"/>
    <property type="match status" value="1"/>
</dbReference>
<reference evidence="9 10" key="1">
    <citation type="submission" date="2020-08" db="EMBL/GenBank/DDBJ databases">
        <title>Genomic Encyclopedia of Type Strains, Phase IV (KMG-IV): sequencing the most valuable type-strain genomes for metagenomic binning, comparative biology and taxonomic classification.</title>
        <authorList>
            <person name="Goeker M."/>
        </authorList>
    </citation>
    <scope>NUCLEOTIDE SEQUENCE [LARGE SCALE GENOMIC DNA]</scope>
    <source>
        <strain evidence="9 10">DSM 28570</strain>
    </source>
</reference>
<accession>A0A840UWW1</accession>
<dbReference type="PANTHER" id="PTHR30349:SF64">
    <property type="entry name" value="PROPHAGE INTEGRASE INTD-RELATED"/>
    <property type="match status" value="1"/>
</dbReference>
<dbReference type="InterPro" id="IPR013762">
    <property type="entry name" value="Integrase-like_cat_sf"/>
</dbReference>
<dbReference type="InterPro" id="IPR011010">
    <property type="entry name" value="DNA_brk_join_enz"/>
</dbReference>
<evidence type="ECO:0000256" key="4">
    <source>
        <dbReference type="ARBA" id="ARBA00023172"/>
    </source>
</evidence>
<comment type="similarity">
    <text evidence="1">Belongs to the 'phage' integrase family.</text>
</comment>
<dbReference type="Pfam" id="PF00589">
    <property type="entry name" value="Phage_integrase"/>
    <property type="match status" value="1"/>
</dbReference>
<proteinExistence type="inferred from homology"/>
<dbReference type="PROSITE" id="PS51898">
    <property type="entry name" value="TYR_RECOMBINASE"/>
    <property type="match status" value="1"/>
</dbReference>
<name>A0A840UWW1_9BACT</name>
<evidence type="ECO:0000256" key="3">
    <source>
        <dbReference type="ARBA" id="ARBA00023125"/>
    </source>
</evidence>
<dbReference type="RefSeq" id="WP_183348712.1">
    <property type="nucleotide sequence ID" value="NZ_JACHEO010000003.1"/>
</dbReference>
<keyword evidence="2" id="KW-0229">DNA integration</keyword>
<dbReference type="InterPro" id="IPR044068">
    <property type="entry name" value="CB"/>
</dbReference>
<keyword evidence="4" id="KW-0233">DNA recombination</keyword>
<dbReference type="GO" id="GO:0006310">
    <property type="term" value="P:DNA recombination"/>
    <property type="evidence" value="ECO:0007669"/>
    <property type="project" value="UniProtKB-KW"/>
</dbReference>
<dbReference type="SUPFAM" id="SSF56349">
    <property type="entry name" value="DNA breaking-rejoining enzymes"/>
    <property type="match status" value="1"/>
</dbReference>